<dbReference type="AlphaFoldDB" id="A0A420HH52"/>
<name>A0A420HH52_9PEZI</name>
<dbReference type="GO" id="GO:0048315">
    <property type="term" value="P:conidium formation"/>
    <property type="evidence" value="ECO:0007669"/>
    <property type="project" value="UniProtKB-KW"/>
</dbReference>
<evidence type="ECO:0000256" key="7">
    <source>
        <dbReference type="PROSITE-ProRule" id="PRU00023"/>
    </source>
</evidence>
<accession>A0A420HH52</accession>
<dbReference type="InterPro" id="IPR003163">
    <property type="entry name" value="Tscrpt_reg_HTH_APSES-type"/>
</dbReference>
<feature type="region of interest" description="Disordered" evidence="8">
    <location>
        <begin position="281"/>
        <end position="319"/>
    </location>
</feature>
<keyword evidence="2" id="KW-0749">Sporulation</keyword>
<dbReference type="Gene3D" id="3.10.260.10">
    <property type="entry name" value="Transcription regulator HTH, APSES-type DNA-binding domain"/>
    <property type="match status" value="1"/>
</dbReference>
<organism evidence="10 11">
    <name type="scientific">Erysiphe neolycopersici</name>
    <dbReference type="NCBI Taxonomy" id="212602"/>
    <lineage>
        <taxon>Eukaryota</taxon>
        <taxon>Fungi</taxon>
        <taxon>Dikarya</taxon>
        <taxon>Ascomycota</taxon>
        <taxon>Pezizomycotina</taxon>
        <taxon>Leotiomycetes</taxon>
        <taxon>Erysiphales</taxon>
        <taxon>Erysiphaceae</taxon>
        <taxon>Erysiphe</taxon>
    </lineage>
</organism>
<dbReference type="GO" id="GO:0030435">
    <property type="term" value="P:sporulation resulting in formation of a cellular spore"/>
    <property type="evidence" value="ECO:0007669"/>
    <property type="project" value="UniProtKB-KW"/>
</dbReference>
<dbReference type="OrthoDB" id="6718656at2759"/>
<dbReference type="Pfam" id="PF00023">
    <property type="entry name" value="Ank"/>
    <property type="match status" value="1"/>
</dbReference>
<reference evidence="10 11" key="1">
    <citation type="journal article" date="2018" name="BMC Genomics">
        <title>Comparative genome analyses reveal sequence features reflecting distinct modes of host-adaptation between dicot and monocot powdery mildew.</title>
        <authorList>
            <person name="Wu Y."/>
            <person name="Ma X."/>
            <person name="Pan Z."/>
            <person name="Kale S.D."/>
            <person name="Song Y."/>
            <person name="King H."/>
            <person name="Zhang Q."/>
            <person name="Presley C."/>
            <person name="Deng X."/>
            <person name="Wei C.I."/>
            <person name="Xiao S."/>
        </authorList>
    </citation>
    <scope>NUCLEOTIDE SEQUENCE [LARGE SCALE GENOMIC DNA]</scope>
    <source>
        <strain evidence="10">UMSG2</strain>
    </source>
</reference>
<dbReference type="STRING" id="212602.A0A420HH52"/>
<feature type="compositionally biased region" description="Low complexity" evidence="8">
    <location>
        <begin position="233"/>
        <end position="243"/>
    </location>
</feature>
<dbReference type="InterPro" id="IPR018004">
    <property type="entry name" value="KilA/APSES_HTH"/>
</dbReference>
<dbReference type="PROSITE" id="PS50297">
    <property type="entry name" value="ANK_REP_REGION"/>
    <property type="match status" value="1"/>
</dbReference>
<evidence type="ECO:0000256" key="8">
    <source>
        <dbReference type="SAM" id="MobiDB-lite"/>
    </source>
</evidence>
<keyword evidence="11" id="KW-1185">Reference proteome</keyword>
<dbReference type="InterPro" id="IPR051642">
    <property type="entry name" value="SWI6-like"/>
</dbReference>
<dbReference type="SMART" id="SM00248">
    <property type="entry name" value="ANK"/>
    <property type="match status" value="3"/>
</dbReference>
<dbReference type="PROSITE" id="PS51299">
    <property type="entry name" value="HTH_APSES"/>
    <property type="match status" value="1"/>
</dbReference>
<evidence type="ECO:0000256" key="5">
    <source>
        <dbReference type="ARBA" id="ARBA00059984"/>
    </source>
</evidence>
<feature type="region of interest" description="Disordered" evidence="8">
    <location>
        <begin position="201"/>
        <end position="269"/>
    </location>
</feature>
<evidence type="ECO:0000256" key="3">
    <source>
        <dbReference type="ARBA" id="ARBA00023043"/>
    </source>
</evidence>
<feature type="compositionally biased region" description="Polar residues" evidence="8">
    <location>
        <begin position="213"/>
        <end position="232"/>
    </location>
</feature>
<dbReference type="FunFam" id="3.10.260.10:FF:000001">
    <property type="entry name" value="APSES transcription factor (MbpA)"/>
    <property type="match status" value="1"/>
</dbReference>
<dbReference type="SMART" id="SM01252">
    <property type="entry name" value="KilA-N"/>
    <property type="match status" value="1"/>
</dbReference>
<dbReference type="PANTHER" id="PTHR43828">
    <property type="entry name" value="ASPARAGINASE"/>
    <property type="match status" value="1"/>
</dbReference>
<dbReference type="GO" id="GO:0030907">
    <property type="term" value="C:MBF transcription complex"/>
    <property type="evidence" value="ECO:0007669"/>
    <property type="project" value="TreeGrafter"/>
</dbReference>
<dbReference type="Pfam" id="PF04383">
    <property type="entry name" value="KilA-N"/>
    <property type="match status" value="1"/>
</dbReference>
<sequence length="833" mass="92365">MSIYVNQGSQANGVMMQSPSSSRQFDGASAVNTNDSVPQIYTAVYSTVEVYEMEVNGIAVMRRRKDSWLNATQILKVAGIEKGKRTKVLEKEILTGEHEKVQGGYGKYQGTWVRFERGFEFCKQYGVQELLRPLLTYDMGQDGSVAGGGAIDTPTKEQAMAAQRKRLYNASVESRPSSQTGTMLKNIISTASHAVAAINKARFDSPGPRRRNSNASRLKNVSKHSSQQQQNYSTPQSSSFSTSAAGIGQGSNSLDSSESFGAAGHETPSRANLFTQQIRDNLNSGLDEPPRKRVRPSPNMTSPHPRILNENSSSSVREATPNRFTELHSQQTRQDQFTNNLIMPLPPLHVPINSQLTAKKDLLMSLFTNYTQKDFIKHKAFESLSPDDLDIPIDASSNTALMWAATLARVELLKSLVIRGASIFRVNAAGETALMRSCLVTNNLEAGSFPKLLELLGPTIEIRDSKGRTVLHHIAIASAVKGRSQASKYYLESLLEFIVRGSSITNDQNHAINSRRATPSIGIGRFMSEIVNMQDSSGDTALMIASRIGNRSIITQLIEVGADTSIPNRSKLTPADFGVGDGTEFDIRSSDRTQGNATAPELRENSKDIISSMTNLLKDTEAEFSSEMSKKQAIIDDLHSKLRNESGVLGQRRRLFERLQAEQHEVNTRNFKISNLKRAVDEEKSHLLQLNQQEKQKDIIEPFELGDADKDFKISEEAFDTISKIKSNESNLSLLTDDEQKRLDSLLPPLSVLRARINAYNTINKGLEKSVQDLKSKDFELTHKYRKIISLCTGIDENRVDDSINSLVRSLESEHDDVELSRVRKFLSSVEAA</sequence>
<evidence type="ECO:0000313" key="11">
    <source>
        <dbReference type="Proteomes" id="UP000286134"/>
    </source>
</evidence>
<dbReference type="FunFam" id="1.25.40.20:FF:000365">
    <property type="entry name" value="Start control protein cdc10"/>
    <property type="match status" value="1"/>
</dbReference>
<dbReference type="Proteomes" id="UP000286134">
    <property type="component" value="Unassembled WGS sequence"/>
</dbReference>
<dbReference type="GO" id="GO:0001228">
    <property type="term" value="F:DNA-binding transcription activator activity, RNA polymerase II-specific"/>
    <property type="evidence" value="ECO:0007669"/>
    <property type="project" value="UniProtKB-ARBA"/>
</dbReference>
<evidence type="ECO:0000256" key="6">
    <source>
        <dbReference type="ARBA" id="ARBA00073460"/>
    </source>
</evidence>
<keyword evidence="4" id="KW-0183">Conidiation</keyword>
<comment type="function">
    <text evidence="5">Transcription factor that plays a role downstream of the MCK1-MKK2-MPS1 cascade. Required for hyphal morphogenesis and pathogenicity. Is an important oxidative stress response regulator and plays a positive role in the regulation of extracellular peroxidases.</text>
</comment>
<dbReference type="InterPro" id="IPR002110">
    <property type="entry name" value="Ankyrin_rpt"/>
</dbReference>
<protein>
    <recommendedName>
        <fullName evidence="6">Transcription factor SWI6</fullName>
    </recommendedName>
</protein>
<gene>
    <name evidence="10" type="ORF">OnM2_079036</name>
</gene>
<feature type="region of interest" description="Disordered" evidence="8">
    <location>
        <begin position="1"/>
        <end position="29"/>
    </location>
</feature>
<dbReference type="GO" id="GO:0003677">
    <property type="term" value="F:DNA binding"/>
    <property type="evidence" value="ECO:0007669"/>
    <property type="project" value="InterPro"/>
</dbReference>
<dbReference type="Gene3D" id="1.25.40.20">
    <property type="entry name" value="Ankyrin repeat-containing domain"/>
    <property type="match status" value="1"/>
</dbReference>
<evidence type="ECO:0000256" key="4">
    <source>
        <dbReference type="ARBA" id="ARBA00023321"/>
    </source>
</evidence>
<dbReference type="SUPFAM" id="SSF54616">
    <property type="entry name" value="DNA-binding domain of Mlu1-box binding protein MBP1"/>
    <property type="match status" value="1"/>
</dbReference>
<dbReference type="PANTHER" id="PTHR43828:SF3">
    <property type="entry name" value="CHROMO DOMAIN-CONTAINING PROTEIN"/>
    <property type="match status" value="1"/>
</dbReference>
<keyword evidence="3 7" id="KW-0040">ANK repeat</keyword>
<evidence type="ECO:0000313" key="10">
    <source>
        <dbReference type="EMBL" id="RKF56747.1"/>
    </source>
</evidence>
<dbReference type="EMBL" id="MCFK01007914">
    <property type="protein sequence ID" value="RKF56747.1"/>
    <property type="molecule type" value="Genomic_DNA"/>
</dbReference>
<evidence type="ECO:0000256" key="2">
    <source>
        <dbReference type="ARBA" id="ARBA00022969"/>
    </source>
</evidence>
<evidence type="ECO:0000256" key="1">
    <source>
        <dbReference type="ARBA" id="ARBA00022737"/>
    </source>
</evidence>
<feature type="domain" description="HTH APSES-type" evidence="9">
    <location>
        <begin position="40"/>
        <end position="147"/>
    </location>
</feature>
<dbReference type="PROSITE" id="PS50088">
    <property type="entry name" value="ANK_REPEAT"/>
    <property type="match status" value="1"/>
</dbReference>
<dbReference type="SUPFAM" id="SSF48403">
    <property type="entry name" value="Ankyrin repeat"/>
    <property type="match status" value="1"/>
</dbReference>
<proteinExistence type="predicted"/>
<feature type="repeat" description="ANK" evidence="7">
    <location>
        <begin position="537"/>
        <end position="569"/>
    </location>
</feature>
<feature type="compositionally biased region" description="Polar residues" evidence="8">
    <location>
        <begin position="250"/>
        <end position="259"/>
    </location>
</feature>
<keyword evidence="1" id="KW-0677">Repeat</keyword>
<evidence type="ECO:0000259" key="9">
    <source>
        <dbReference type="PROSITE" id="PS51299"/>
    </source>
</evidence>
<dbReference type="InterPro" id="IPR036770">
    <property type="entry name" value="Ankyrin_rpt-contain_sf"/>
</dbReference>
<dbReference type="GO" id="GO:0003713">
    <property type="term" value="F:transcription coactivator activity"/>
    <property type="evidence" value="ECO:0007669"/>
    <property type="project" value="TreeGrafter"/>
</dbReference>
<comment type="caution">
    <text evidence="10">The sequence shown here is derived from an EMBL/GenBank/DDBJ whole genome shotgun (WGS) entry which is preliminary data.</text>
</comment>
<dbReference type="GO" id="GO:0033309">
    <property type="term" value="C:SBF transcription complex"/>
    <property type="evidence" value="ECO:0007669"/>
    <property type="project" value="TreeGrafter"/>
</dbReference>
<dbReference type="InterPro" id="IPR036887">
    <property type="entry name" value="HTH_APSES_sf"/>
</dbReference>